<dbReference type="HOGENOM" id="CLU_803169_0_0_2"/>
<reference evidence="1 2" key="1">
    <citation type="journal article" date="2013" name="Genome Announc.">
        <title>Genome of the haloarchaeon Natronomonas moolapensis, a neutrophilic member of a previously haloalkaliphilic genus.</title>
        <authorList>
            <person name="Dyall-Smith M.L."/>
            <person name="Pfeiffer F."/>
            <person name="Oberwinkler T."/>
            <person name="Klee K."/>
            <person name="Rampp M."/>
            <person name="Palm P."/>
            <person name="Gross K."/>
            <person name="Schuster S.C."/>
            <person name="Oesterhelt D."/>
        </authorList>
    </citation>
    <scope>NUCLEOTIDE SEQUENCE [LARGE SCALE GENOMIC DNA]</scope>
    <source>
        <strain evidence="2">DSM 18674 / JCM 14361 / 8.8.11</strain>
    </source>
</reference>
<dbReference type="KEGG" id="nmo:Nmlp_2049"/>
<evidence type="ECO:0000313" key="1">
    <source>
        <dbReference type="EMBL" id="CCQ36232.1"/>
    </source>
</evidence>
<organism evidence="1 2">
    <name type="scientific">Natronomonas moolapensis (strain DSM 18674 / CECT 7526 / JCM 14361 / 8.8.11)</name>
    <dbReference type="NCBI Taxonomy" id="268739"/>
    <lineage>
        <taxon>Archaea</taxon>
        <taxon>Methanobacteriati</taxon>
        <taxon>Methanobacteriota</taxon>
        <taxon>Stenosarchaea group</taxon>
        <taxon>Halobacteria</taxon>
        <taxon>Halobacteriales</taxon>
        <taxon>Natronomonadaceae</taxon>
        <taxon>Natronomonas</taxon>
    </lineage>
</organism>
<accession>M1XKN7</accession>
<dbReference type="OrthoDB" id="183156at2157"/>
<dbReference type="GeneID" id="14652899"/>
<dbReference type="RefSeq" id="WP_015409035.1">
    <property type="nucleotide sequence ID" value="NC_020388.1"/>
</dbReference>
<dbReference type="EMBL" id="HF582854">
    <property type="protein sequence ID" value="CCQ36232.1"/>
    <property type="molecule type" value="Genomic_DNA"/>
</dbReference>
<dbReference type="Proteomes" id="UP000011867">
    <property type="component" value="Chromosome"/>
</dbReference>
<dbReference type="SUPFAM" id="SSF109755">
    <property type="entry name" value="PhoU-like"/>
    <property type="match status" value="1"/>
</dbReference>
<protein>
    <submittedName>
        <fullName evidence="1">HTH domain protein</fullName>
    </submittedName>
</protein>
<proteinExistence type="predicted"/>
<name>M1XKN7_NATM8</name>
<dbReference type="AlphaFoldDB" id="M1XKN7"/>
<sequence length="302" mass="33662">MSRMTWYGGQETSRSGREATIARVIETVDIVTPETKSELATVMGISEQYLSELLRELKADDIVKKGYVVDEDALYENIETVSSLAADADDDADGFGSGRRRELLDMLAGLDEVSRSQYERARAAFEGERLDDGMEGAAQLESLTNERHAAIFGELKSYMLATEWPGNRVASDLATMATNLEIVGDRACFIADTVANLEAGATGIVAERVLDIFVAGERINDLMGEILFSAEIERFDDLRTEEENLHRDIDELFELVTAYDPEMYGYLVGVTRALERAIFYWAHTAELAVRLHTSRQPEHISL</sequence>
<dbReference type="eggNOG" id="arCOG00318">
    <property type="taxonomic scope" value="Archaea"/>
</dbReference>
<gene>
    <name evidence="1" type="ordered locus">Nmlp_2049</name>
</gene>
<dbReference type="STRING" id="268739.Nmlp_2049"/>
<evidence type="ECO:0000313" key="2">
    <source>
        <dbReference type="Proteomes" id="UP000011867"/>
    </source>
</evidence>
<keyword evidence="2" id="KW-1185">Reference proteome</keyword>